<feature type="compositionally biased region" description="Polar residues" evidence="2">
    <location>
        <begin position="128"/>
        <end position="143"/>
    </location>
</feature>
<dbReference type="Proteomes" id="UP000092716">
    <property type="component" value="Chromosome 2"/>
</dbReference>
<dbReference type="RefSeq" id="XP_019912749.1">
    <property type="nucleotide sequence ID" value="XM_020057168.1"/>
</dbReference>
<evidence type="ECO:0000256" key="2">
    <source>
        <dbReference type="SAM" id="MobiDB-lite"/>
    </source>
</evidence>
<feature type="region of interest" description="Disordered" evidence="2">
    <location>
        <begin position="48"/>
        <end position="211"/>
    </location>
</feature>
<organism evidence="4 5">
    <name type="scientific">Plasmodium coatneyi</name>
    <dbReference type="NCBI Taxonomy" id="208452"/>
    <lineage>
        <taxon>Eukaryota</taxon>
        <taxon>Sar</taxon>
        <taxon>Alveolata</taxon>
        <taxon>Apicomplexa</taxon>
        <taxon>Aconoidasida</taxon>
        <taxon>Haemosporida</taxon>
        <taxon>Plasmodiidae</taxon>
        <taxon>Plasmodium</taxon>
    </lineage>
</organism>
<keyword evidence="1" id="KW-0539">Nucleus</keyword>
<feature type="compositionally biased region" description="Basic and acidic residues" evidence="2">
    <location>
        <begin position="60"/>
        <end position="72"/>
    </location>
</feature>
<keyword evidence="5" id="KW-1185">Reference proteome</keyword>
<dbReference type="KEGG" id="pcot:PCOAH_00003530"/>
<evidence type="ECO:0000313" key="5">
    <source>
        <dbReference type="Proteomes" id="UP000092716"/>
    </source>
</evidence>
<dbReference type="SMART" id="SM01189">
    <property type="entry name" value="ELM2"/>
    <property type="match status" value="1"/>
</dbReference>
<dbReference type="EMBL" id="CP016240">
    <property type="protein sequence ID" value="ANQ06054.1"/>
    <property type="molecule type" value="Genomic_DNA"/>
</dbReference>
<dbReference type="VEuPathDB" id="PlasmoDB:PCOAH_00003530"/>
<evidence type="ECO:0000313" key="4">
    <source>
        <dbReference type="EMBL" id="ANQ06054.1"/>
    </source>
</evidence>
<dbReference type="GeneID" id="30907073"/>
<name>A0A1B1DTI6_9APIC</name>
<proteinExistence type="predicted"/>
<dbReference type="InterPro" id="IPR000949">
    <property type="entry name" value="ELM2_dom"/>
</dbReference>
<accession>A0A1B1DTI6</accession>
<dbReference type="AlphaFoldDB" id="A0A1B1DTI6"/>
<sequence>MAKRKYMSKVDGKINVGEKHQAKIPDLVVTDEKGKDVVNNNEVEEHVDDIVSDVPTNKRARVEDEVDSKAVEGAENAGVHAEPEHADAQVGENANDDNHANETHEANDAHHANETNEAHDATHDTNAEDTTANDVADNANTLNEDNHDDAGASNVAEASAGGNLSGDDVATPDDIADSAVTEEVHNDTNGNANEAANENAHEEAAPTENAD</sequence>
<dbReference type="Pfam" id="PF01448">
    <property type="entry name" value="ELM2"/>
    <property type="match status" value="1"/>
</dbReference>
<feature type="domain" description="ELM2" evidence="3">
    <location>
        <begin position="12"/>
        <end position="108"/>
    </location>
</feature>
<dbReference type="OrthoDB" id="378925at2759"/>
<protein>
    <recommendedName>
        <fullName evidence="3">ELM2 domain-containing protein</fullName>
    </recommendedName>
</protein>
<dbReference type="PROSITE" id="PS51156">
    <property type="entry name" value="ELM2"/>
    <property type="match status" value="1"/>
</dbReference>
<reference evidence="5" key="1">
    <citation type="submission" date="2016-06" db="EMBL/GenBank/DDBJ databases">
        <title>First high quality genome sequence of Plasmodium coatneyi using continuous long reads from single molecule, real-time sequencing.</title>
        <authorList>
            <person name="Chien J.-T."/>
            <person name="Pakala S.B."/>
            <person name="Geraldo J.A."/>
            <person name="Lapp S.A."/>
            <person name="Barnwell J.W."/>
            <person name="Kissinger J.C."/>
            <person name="Galinski M.R."/>
            <person name="Humphrey J.C."/>
        </authorList>
    </citation>
    <scope>NUCLEOTIDE SEQUENCE [LARGE SCALE GENOMIC DNA]</scope>
    <source>
        <strain evidence="5">Hackeri</strain>
    </source>
</reference>
<feature type="compositionally biased region" description="Basic and acidic residues" evidence="2">
    <location>
        <begin position="96"/>
        <end position="126"/>
    </location>
</feature>
<gene>
    <name evidence="4" type="ORF">PCOAH_00003530</name>
</gene>
<evidence type="ECO:0000259" key="3">
    <source>
        <dbReference type="PROSITE" id="PS51156"/>
    </source>
</evidence>
<evidence type="ECO:0000256" key="1">
    <source>
        <dbReference type="ARBA" id="ARBA00023242"/>
    </source>
</evidence>